<feature type="domain" description="VOC" evidence="1">
    <location>
        <begin position="5"/>
        <end position="125"/>
    </location>
</feature>
<proteinExistence type="predicted"/>
<evidence type="ECO:0000313" key="2">
    <source>
        <dbReference type="EMBL" id="VEP17926.1"/>
    </source>
</evidence>
<reference evidence="2 3" key="1">
    <citation type="submission" date="2019-01" db="EMBL/GenBank/DDBJ databases">
        <authorList>
            <person name="Brito A."/>
        </authorList>
    </citation>
    <scope>NUCLEOTIDE SEQUENCE [LARGE SCALE GENOMIC DNA]</scope>
    <source>
        <strain evidence="2">1</strain>
    </source>
</reference>
<dbReference type="PROSITE" id="PS51819">
    <property type="entry name" value="VOC"/>
    <property type="match status" value="1"/>
</dbReference>
<dbReference type="InterPro" id="IPR050383">
    <property type="entry name" value="GlyoxalaseI/FosfomycinResist"/>
</dbReference>
<dbReference type="EMBL" id="CAACVJ010000623">
    <property type="protein sequence ID" value="VEP17926.1"/>
    <property type="molecule type" value="Genomic_DNA"/>
</dbReference>
<dbReference type="InterPro" id="IPR029068">
    <property type="entry name" value="Glyas_Bleomycin-R_OHBP_Dase"/>
</dbReference>
<gene>
    <name evidence="2" type="ORF">H1P_660016</name>
</gene>
<name>A0A563W2M4_9CYAN</name>
<dbReference type="SUPFAM" id="SSF54593">
    <property type="entry name" value="Glyoxalase/Bleomycin resistance protein/Dihydroxybiphenyl dioxygenase"/>
    <property type="match status" value="1"/>
</dbReference>
<dbReference type="OrthoDB" id="9796521at2"/>
<dbReference type="RefSeq" id="WP_144867287.1">
    <property type="nucleotide sequence ID" value="NZ_LR213825.1"/>
</dbReference>
<keyword evidence="3" id="KW-1185">Reference proteome</keyword>
<organism evidence="2 3">
    <name type="scientific">Hyella patelloides LEGE 07179</name>
    <dbReference type="NCBI Taxonomy" id="945734"/>
    <lineage>
        <taxon>Bacteria</taxon>
        <taxon>Bacillati</taxon>
        <taxon>Cyanobacteriota</taxon>
        <taxon>Cyanophyceae</taxon>
        <taxon>Pleurocapsales</taxon>
        <taxon>Hyellaceae</taxon>
        <taxon>Hyella</taxon>
    </lineage>
</organism>
<dbReference type="AlphaFoldDB" id="A0A563W2M4"/>
<evidence type="ECO:0000259" key="1">
    <source>
        <dbReference type="PROSITE" id="PS51819"/>
    </source>
</evidence>
<dbReference type="Pfam" id="PF00903">
    <property type="entry name" value="Glyoxalase"/>
    <property type="match status" value="1"/>
</dbReference>
<dbReference type="CDD" id="cd07253">
    <property type="entry name" value="GLOD5"/>
    <property type="match status" value="1"/>
</dbReference>
<dbReference type="InterPro" id="IPR004360">
    <property type="entry name" value="Glyas_Fos-R_dOase_dom"/>
</dbReference>
<dbReference type="Proteomes" id="UP000320055">
    <property type="component" value="Unassembled WGS sequence"/>
</dbReference>
<dbReference type="PANTHER" id="PTHR21366:SF14">
    <property type="entry name" value="GLYOXALASE DOMAIN-CONTAINING PROTEIN 5"/>
    <property type="match status" value="1"/>
</dbReference>
<protein>
    <recommendedName>
        <fullName evidence="1">VOC domain-containing protein</fullName>
    </recommendedName>
</protein>
<accession>A0A563W2M4</accession>
<dbReference type="Gene3D" id="3.10.180.10">
    <property type="entry name" value="2,3-Dihydroxybiphenyl 1,2-Dioxygenase, domain 1"/>
    <property type="match status" value="1"/>
</dbReference>
<dbReference type="InterPro" id="IPR037523">
    <property type="entry name" value="VOC_core"/>
</dbReference>
<dbReference type="PANTHER" id="PTHR21366">
    <property type="entry name" value="GLYOXALASE FAMILY PROTEIN"/>
    <property type="match status" value="1"/>
</dbReference>
<evidence type="ECO:0000313" key="3">
    <source>
        <dbReference type="Proteomes" id="UP000320055"/>
    </source>
</evidence>
<sequence length="129" mass="14608">MKITNLDRVVLTVTDINKTCKFYQQVLGMEIITFSNNRKALKFGRQKINLHQVNREFEPKAELPTPGSADFCLITVTPLKQVIEHCQNCGIATVLGIVERTGANGKIESIYIRDPDQNLIEIANYLEDE</sequence>